<sequence length="73" mass="8498">MEEYPIMQPIKFNGKACVSTVYSHSGVEEMDIGVVFMRHWTTLSPRAFFNESVDLEPWTSLDIQWTLGQPRYV</sequence>
<keyword evidence="2" id="KW-1185">Reference proteome</keyword>
<dbReference type="AlphaFoldDB" id="A0AAV1RRK1"/>
<evidence type="ECO:0000313" key="1">
    <source>
        <dbReference type="EMBL" id="CAK7338406.1"/>
    </source>
</evidence>
<proteinExistence type="predicted"/>
<protein>
    <submittedName>
        <fullName evidence="1">Uncharacterized protein</fullName>
    </submittedName>
</protein>
<reference evidence="1 2" key="1">
    <citation type="submission" date="2024-01" db="EMBL/GenBank/DDBJ databases">
        <authorList>
            <person name="Waweru B."/>
        </authorList>
    </citation>
    <scope>NUCLEOTIDE SEQUENCE [LARGE SCALE GENOMIC DNA]</scope>
</reference>
<evidence type="ECO:0000313" key="2">
    <source>
        <dbReference type="Proteomes" id="UP001314170"/>
    </source>
</evidence>
<name>A0AAV1RRK1_9ROSI</name>
<comment type="caution">
    <text evidence="1">The sequence shown here is derived from an EMBL/GenBank/DDBJ whole genome shotgun (WGS) entry which is preliminary data.</text>
</comment>
<organism evidence="1 2">
    <name type="scientific">Dovyalis caffra</name>
    <dbReference type="NCBI Taxonomy" id="77055"/>
    <lineage>
        <taxon>Eukaryota</taxon>
        <taxon>Viridiplantae</taxon>
        <taxon>Streptophyta</taxon>
        <taxon>Embryophyta</taxon>
        <taxon>Tracheophyta</taxon>
        <taxon>Spermatophyta</taxon>
        <taxon>Magnoliopsida</taxon>
        <taxon>eudicotyledons</taxon>
        <taxon>Gunneridae</taxon>
        <taxon>Pentapetalae</taxon>
        <taxon>rosids</taxon>
        <taxon>fabids</taxon>
        <taxon>Malpighiales</taxon>
        <taxon>Salicaceae</taxon>
        <taxon>Flacourtieae</taxon>
        <taxon>Dovyalis</taxon>
    </lineage>
</organism>
<dbReference type="EMBL" id="CAWUPB010001116">
    <property type="protein sequence ID" value="CAK7338406.1"/>
    <property type="molecule type" value="Genomic_DNA"/>
</dbReference>
<accession>A0AAV1RRK1</accession>
<gene>
    <name evidence="1" type="ORF">DCAF_LOCUS13453</name>
</gene>
<dbReference type="Proteomes" id="UP001314170">
    <property type="component" value="Unassembled WGS sequence"/>
</dbReference>